<comment type="similarity">
    <text evidence="2">Belongs to the pinin family.</text>
</comment>
<evidence type="ECO:0000256" key="4">
    <source>
        <dbReference type="ARBA" id="ARBA00023015"/>
    </source>
</evidence>
<keyword evidence="8" id="KW-0175">Coiled coil</keyword>
<organism evidence="11">
    <name type="scientific">Schistocephalus solidus</name>
    <name type="common">Tapeworm</name>
    <dbReference type="NCBI Taxonomy" id="70667"/>
    <lineage>
        <taxon>Eukaryota</taxon>
        <taxon>Metazoa</taxon>
        <taxon>Spiralia</taxon>
        <taxon>Lophotrochozoa</taxon>
        <taxon>Platyhelminthes</taxon>
        <taxon>Cestoda</taxon>
        <taxon>Eucestoda</taxon>
        <taxon>Diphyllobothriidea</taxon>
        <taxon>Diphyllobothriidae</taxon>
        <taxon>Schistocephalus</taxon>
    </lineage>
</organism>
<dbReference type="GO" id="GO:0008380">
    <property type="term" value="P:RNA splicing"/>
    <property type="evidence" value="ECO:0007669"/>
    <property type="project" value="UniProtKB-KW"/>
</dbReference>
<keyword evidence="6" id="KW-0508">mRNA splicing</keyword>
<reference evidence="11" key="1">
    <citation type="submission" date="2016-01" db="EMBL/GenBank/DDBJ databases">
        <title>Reference transcriptome for the parasite Schistocephalus solidus: insights into the molecular evolution of parasitism.</title>
        <authorList>
            <person name="Hebert F.O."/>
            <person name="Grambauer S."/>
            <person name="Barber I."/>
            <person name="Landry C.R."/>
            <person name="Aubin-Horth N."/>
        </authorList>
    </citation>
    <scope>NUCLEOTIDE SEQUENCE</scope>
</reference>
<dbReference type="EMBL" id="GEEE01004674">
    <property type="protein sequence ID" value="JAP58551.1"/>
    <property type="molecule type" value="Transcribed_RNA"/>
</dbReference>
<accession>A0A0X3Q3J3</accession>
<feature type="coiled-coil region" evidence="8">
    <location>
        <begin position="228"/>
        <end position="263"/>
    </location>
</feature>
<evidence type="ECO:0000256" key="1">
    <source>
        <dbReference type="ARBA" id="ARBA00004123"/>
    </source>
</evidence>
<gene>
    <name evidence="11" type="primary">PININ</name>
    <name evidence="11" type="ORF">TR92328</name>
</gene>
<proteinExistence type="inferred from homology"/>
<dbReference type="Pfam" id="PF04696">
    <property type="entry name" value="Pinin_SDK_memA"/>
    <property type="match status" value="1"/>
</dbReference>
<dbReference type="AlphaFoldDB" id="A0A0X3Q3J3"/>
<dbReference type="PANTHER" id="PTHR12707">
    <property type="entry name" value="PINN"/>
    <property type="match status" value="1"/>
</dbReference>
<feature type="compositionally biased region" description="Basic and acidic residues" evidence="9">
    <location>
        <begin position="272"/>
        <end position="290"/>
    </location>
</feature>
<evidence type="ECO:0000259" key="10">
    <source>
        <dbReference type="Pfam" id="PF04696"/>
    </source>
</evidence>
<keyword evidence="7" id="KW-0539">Nucleus</keyword>
<feature type="domain" description="Pinin/SDK/MemA protein" evidence="10">
    <location>
        <begin position="115"/>
        <end position="239"/>
    </location>
</feature>
<evidence type="ECO:0000256" key="9">
    <source>
        <dbReference type="SAM" id="MobiDB-lite"/>
    </source>
</evidence>
<dbReference type="GO" id="GO:0006397">
    <property type="term" value="P:mRNA processing"/>
    <property type="evidence" value="ECO:0007669"/>
    <property type="project" value="UniProtKB-KW"/>
</dbReference>
<dbReference type="InterPro" id="IPR039853">
    <property type="entry name" value="Pinin"/>
</dbReference>
<evidence type="ECO:0000256" key="7">
    <source>
        <dbReference type="ARBA" id="ARBA00023242"/>
    </source>
</evidence>
<sequence>MTTFESIESLKDSIRAQKQLLETTDLSIRKITGRSLGDEGRNFPENLTKFPSKRPNFSGPLLVQSRVTEPVYSAPKRSLVDRPEEDLNVSLPSSVVRVSEKRSRTDAMKELKSSDRERGRRMFSILQSTLNQFKAETVAATHLPQAERRRLVDAKVEAKTIQEKETLRQERTDLFKKRRAQQIELALLHLKMRMIHGFEARKEETMKMVGFIRTETVPHLFFKPRTDNKESEARKAATKEKLLELIERRRRKLETDFQEIAAARRRRLGLSDSERPISAAEDHKVGPTDDHLDDDFAIVGEDDDDDEDAEGGDGTWAPTLQSHVVAAGSDTQASSESHRKVNLITTNTDSSGEHPRSSSSLAPKPKTDPVAPPSDDDEEEHFEVDEPVLMEDEHQQQPTQPLPDEEQEDRRRVLLPTKGNETQ</sequence>
<keyword evidence="5" id="KW-0804">Transcription</keyword>
<evidence type="ECO:0000256" key="2">
    <source>
        <dbReference type="ARBA" id="ARBA00010386"/>
    </source>
</evidence>
<comment type="subcellular location">
    <subcellularLocation>
        <location evidence="1">Nucleus</location>
    </subcellularLocation>
</comment>
<evidence type="ECO:0000256" key="5">
    <source>
        <dbReference type="ARBA" id="ARBA00023163"/>
    </source>
</evidence>
<feature type="compositionally biased region" description="Acidic residues" evidence="9">
    <location>
        <begin position="291"/>
        <end position="311"/>
    </location>
</feature>
<dbReference type="GO" id="GO:0071013">
    <property type="term" value="C:catalytic step 2 spliceosome"/>
    <property type="evidence" value="ECO:0007669"/>
    <property type="project" value="TreeGrafter"/>
</dbReference>
<feature type="region of interest" description="Disordered" evidence="9">
    <location>
        <begin position="267"/>
        <end position="423"/>
    </location>
</feature>
<keyword evidence="4" id="KW-0805">Transcription regulation</keyword>
<dbReference type="InterPro" id="IPR006786">
    <property type="entry name" value="Pinin_SDK_MemA"/>
</dbReference>
<dbReference type="PANTHER" id="PTHR12707:SF0">
    <property type="entry name" value="PININ"/>
    <property type="match status" value="1"/>
</dbReference>
<evidence type="ECO:0000256" key="6">
    <source>
        <dbReference type="ARBA" id="ARBA00023187"/>
    </source>
</evidence>
<keyword evidence="3" id="KW-0507">mRNA processing</keyword>
<evidence type="ECO:0000256" key="8">
    <source>
        <dbReference type="SAM" id="Coils"/>
    </source>
</evidence>
<feature type="compositionally biased region" description="Acidic residues" evidence="9">
    <location>
        <begin position="374"/>
        <end position="390"/>
    </location>
</feature>
<evidence type="ECO:0000313" key="11">
    <source>
        <dbReference type="EMBL" id="JAP58551.1"/>
    </source>
</evidence>
<protein>
    <submittedName>
        <fullName evidence="11">Pinin</fullName>
    </submittedName>
</protein>
<evidence type="ECO:0000256" key="3">
    <source>
        <dbReference type="ARBA" id="ARBA00022664"/>
    </source>
</evidence>
<name>A0A0X3Q3J3_SCHSO</name>